<dbReference type="SUPFAM" id="SSF55424">
    <property type="entry name" value="FAD/NAD-linked reductases, dimerisation (C-terminal) domain"/>
    <property type="match status" value="1"/>
</dbReference>
<dbReference type="GO" id="GO:0016668">
    <property type="term" value="F:oxidoreductase activity, acting on a sulfur group of donors, NAD(P) as acceptor"/>
    <property type="evidence" value="ECO:0007669"/>
    <property type="project" value="InterPro"/>
</dbReference>
<dbReference type="PANTHER" id="PTHR43014:SF2">
    <property type="entry name" value="MERCURIC REDUCTASE"/>
    <property type="match status" value="1"/>
</dbReference>
<feature type="domain" description="Pyridine nucleotide-disulphide oxidoreductase dimerisation" evidence="12">
    <location>
        <begin position="378"/>
        <end position="482"/>
    </location>
</feature>
<dbReference type="Pfam" id="PF07992">
    <property type="entry name" value="Pyr_redox_2"/>
    <property type="match status" value="1"/>
</dbReference>
<keyword evidence="2 10" id="KW-0285">Flavoprotein</keyword>
<dbReference type="GO" id="GO:0003955">
    <property type="term" value="F:NAD(P)H dehydrogenase (quinone) activity"/>
    <property type="evidence" value="ECO:0007669"/>
    <property type="project" value="TreeGrafter"/>
</dbReference>
<comment type="similarity">
    <text evidence="1 10">Belongs to the class-I pyridine nucleotide-disulfide oxidoreductase family.</text>
</comment>
<evidence type="ECO:0000313" key="15">
    <source>
        <dbReference type="Proteomes" id="UP000515563"/>
    </source>
</evidence>
<reference evidence="14 15" key="2">
    <citation type="journal article" date="2020" name="Microbiol. Resour. Announc.">
        <title>Antarctic desert soil bacteria exhibit high novel natural product potential, evaluated through long-read genome sequencing and comparative genomics.</title>
        <authorList>
            <person name="Benaud N."/>
            <person name="Edwards R.J."/>
            <person name="Amos T.G."/>
            <person name="D'Agostino P.M."/>
            <person name="Gutierrez-Chavez C."/>
            <person name="Montgomery K."/>
            <person name="Nicetic I."/>
            <person name="Ferrari B.C."/>
        </authorList>
    </citation>
    <scope>NUCLEOTIDE SEQUENCE [LARGE SCALE GENOMIC DNA]</scope>
    <source>
        <strain evidence="14 15">SPB151</strain>
    </source>
</reference>
<dbReference type="PRINTS" id="PR00411">
    <property type="entry name" value="PNDRDTASEI"/>
</dbReference>
<keyword evidence="5 10" id="KW-0560">Oxidoreductase</keyword>
<dbReference type="Gene3D" id="3.30.390.30">
    <property type="match status" value="1"/>
</dbReference>
<evidence type="ECO:0000313" key="14">
    <source>
        <dbReference type="EMBL" id="QNE18244.1"/>
    </source>
</evidence>
<gene>
    <name evidence="14" type="ORF">F1D05_10475</name>
</gene>
<evidence type="ECO:0000256" key="5">
    <source>
        <dbReference type="ARBA" id="ARBA00023002"/>
    </source>
</evidence>
<dbReference type="PROSITE" id="PS00076">
    <property type="entry name" value="PYRIDINE_REDOX_1"/>
    <property type="match status" value="1"/>
</dbReference>
<keyword evidence="8" id="KW-0520">NAD</keyword>
<keyword evidence="6" id="KW-1015">Disulfide bond</keyword>
<keyword evidence="7 10" id="KW-0676">Redox-active center</keyword>
<dbReference type="PIRSF" id="PIRSF000350">
    <property type="entry name" value="Mercury_reductase_MerA"/>
    <property type="match status" value="1"/>
</dbReference>
<dbReference type="SUPFAM" id="SSF51905">
    <property type="entry name" value="FAD/NAD(P)-binding domain"/>
    <property type="match status" value="1"/>
</dbReference>
<dbReference type="InterPro" id="IPR012999">
    <property type="entry name" value="Pyr_OxRdtase_I_AS"/>
</dbReference>
<evidence type="ECO:0000256" key="10">
    <source>
        <dbReference type="RuleBase" id="RU003691"/>
    </source>
</evidence>
<keyword evidence="15" id="KW-1185">Reference proteome</keyword>
<feature type="disulfide bond" description="Redox-active" evidence="9">
    <location>
        <begin position="71"/>
        <end position="76"/>
    </location>
</feature>
<dbReference type="EMBL" id="CP043661">
    <property type="protein sequence ID" value="QNE18244.1"/>
    <property type="molecule type" value="Genomic_DNA"/>
</dbReference>
<dbReference type="InterPro" id="IPR036188">
    <property type="entry name" value="FAD/NAD-bd_sf"/>
</dbReference>
<evidence type="ECO:0000259" key="13">
    <source>
        <dbReference type="Pfam" id="PF07992"/>
    </source>
</evidence>
<feature type="domain" description="FAD/NAD(P)-binding" evidence="13">
    <location>
        <begin position="35"/>
        <end position="358"/>
    </location>
</feature>
<name>A0A7G6WW79_9ACTN</name>
<dbReference type="RefSeq" id="WP_185447246.1">
    <property type="nucleotide sequence ID" value="NZ_CP043661.1"/>
</dbReference>
<evidence type="ECO:0000256" key="9">
    <source>
        <dbReference type="PIRSR" id="PIRSR000350-4"/>
    </source>
</evidence>
<dbReference type="AlphaFoldDB" id="A0A7G6WW79"/>
<evidence type="ECO:0000256" key="6">
    <source>
        <dbReference type="ARBA" id="ARBA00023157"/>
    </source>
</evidence>
<comment type="cofactor">
    <cofactor evidence="8">
        <name>FAD</name>
        <dbReference type="ChEBI" id="CHEBI:57692"/>
    </cofactor>
    <text evidence="8">Binds 1 FAD per subunit.</text>
</comment>
<feature type="compositionally biased region" description="Polar residues" evidence="11">
    <location>
        <begin position="1"/>
        <end position="13"/>
    </location>
</feature>
<keyword evidence="3 8" id="KW-0274">FAD</keyword>
<keyword evidence="4" id="KW-0521">NADP</keyword>
<dbReference type="InterPro" id="IPR001100">
    <property type="entry name" value="Pyr_nuc-diS_OxRdtase"/>
</dbReference>
<feature type="binding site" evidence="8">
    <location>
        <position position="302"/>
    </location>
    <ligand>
        <name>NAD(+)</name>
        <dbReference type="ChEBI" id="CHEBI:57540"/>
    </ligand>
</feature>
<evidence type="ECO:0000256" key="7">
    <source>
        <dbReference type="ARBA" id="ARBA00023284"/>
    </source>
</evidence>
<keyword evidence="8" id="KW-0547">Nucleotide-binding</keyword>
<evidence type="ECO:0000256" key="3">
    <source>
        <dbReference type="ARBA" id="ARBA00022827"/>
    </source>
</evidence>
<proteinExistence type="inferred from homology"/>
<dbReference type="KEGG" id="kqi:F1D05_10475"/>
<dbReference type="InterPro" id="IPR023753">
    <property type="entry name" value="FAD/NAD-binding_dom"/>
</dbReference>
<protein>
    <submittedName>
        <fullName evidence="14">Oxidoreductase</fullName>
    </submittedName>
</protein>
<reference evidence="15" key="1">
    <citation type="submission" date="2019-09" db="EMBL/GenBank/DDBJ databases">
        <title>Antimicrobial potential of Antarctic Bacteria.</title>
        <authorList>
            <person name="Benaud N."/>
            <person name="Edwards R.J."/>
            <person name="Ferrari B.C."/>
        </authorList>
    </citation>
    <scope>NUCLEOTIDE SEQUENCE [LARGE SCALE GENOMIC DNA]</scope>
    <source>
        <strain evidence="15">SPB151</strain>
    </source>
</reference>
<organism evidence="14 15">
    <name type="scientific">Kribbella qitaiheensis</name>
    <dbReference type="NCBI Taxonomy" id="1544730"/>
    <lineage>
        <taxon>Bacteria</taxon>
        <taxon>Bacillati</taxon>
        <taxon>Actinomycetota</taxon>
        <taxon>Actinomycetes</taxon>
        <taxon>Propionibacteriales</taxon>
        <taxon>Kribbellaceae</taxon>
        <taxon>Kribbella</taxon>
    </lineage>
</organism>
<evidence type="ECO:0000256" key="11">
    <source>
        <dbReference type="SAM" id="MobiDB-lite"/>
    </source>
</evidence>
<evidence type="ECO:0000259" key="12">
    <source>
        <dbReference type="Pfam" id="PF02852"/>
    </source>
</evidence>
<dbReference type="GO" id="GO:0050660">
    <property type="term" value="F:flavin adenine dinucleotide binding"/>
    <property type="evidence" value="ECO:0007669"/>
    <property type="project" value="TreeGrafter"/>
</dbReference>
<dbReference type="Proteomes" id="UP000515563">
    <property type="component" value="Chromosome"/>
</dbReference>
<feature type="binding site" evidence="8">
    <location>
        <begin position="178"/>
        <end position="180"/>
    </location>
    <ligand>
        <name>FAD</name>
        <dbReference type="ChEBI" id="CHEBI:57692"/>
    </ligand>
</feature>
<dbReference type="Pfam" id="PF02852">
    <property type="entry name" value="Pyr_redox_dim"/>
    <property type="match status" value="1"/>
</dbReference>
<feature type="binding site" evidence="8">
    <location>
        <position position="80"/>
    </location>
    <ligand>
        <name>FAD</name>
        <dbReference type="ChEBI" id="CHEBI:57692"/>
    </ligand>
</feature>
<sequence>MTENSPTDFTTAKSDPRTAGWRSDELTPPDGTAWDLLIIGGGTAGIVAAKTAAGFGANVLVVEAARTGGDCLWTGCVPSKALLAAAHAAADARTAVRYGVHVDGVRVDFGEVMTHVRATIETIEPDDSPDTLRAAGAHVAHGRAKLSSPDTAVIIDSSPGTSAGDGVRVRFRHALIATGSSPAIPPIPGLAEADPLTSDTIWSLTELPQRLLVLGGGSIGCELGQAFARLGSHVSILEEAPNLLPREDPHAASLLLAALADDGISISNGARLESVERRDNGWRGRTSSGSTIPFDRVLVAVGRTPHTADLGLEAAGVTSDDHGHVVVDKQLRTSNPRIWAAGDVTGHPQFTHVAGVHGSLATSNAILGLHRSVDTATIPRVTFTQPEVAAVGVAPDQAGAHSGLTVRTIDHTDLDRAVTEDIRRGVTRLVLDRRGRIVGATIVGPRAGESLAELVLAARQGLRARDLATAMHAYPTYGDGPWRAAIEHVQSQLHRSAPRSVRKILASLARRRAH</sequence>
<evidence type="ECO:0000256" key="4">
    <source>
        <dbReference type="ARBA" id="ARBA00022857"/>
    </source>
</evidence>
<dbReference type="InterPro" id="IPR004099">
    <property type="entry name" value="Pyr_nucl-diS_OxRdtase_dimer"/>
</dbReference>
<evidence type="ECO:0000256" key="8">
    <source>
        <dbReference type="PIRSR" id="PIRSR000350-3"/>
    </source>
</evidence>
<accession>A0A7G6WW79</accession>
<dbReference type="PRINTS" id="PR00368">
    <property type="entry name" value="FADPNR"/>
</dbReference>
<dbReference type="InterPro" id="IPR016156">
    <property type="entry name" value="FAD/NAD-linked_Rdtase_dimer_sf"/>
</dbReference>
<dbReference type="Gene3D" id="3.50.50.60">
    <property type="entry name" value="FAD/NAD(P)-binding domain"/>
    <property type="match status" value="2"/>
</dbReference>
<evidence type="ECO:0000256" key="2">
    <source>
        <dbReference type="ARBA" id="ARBA00022630"/>
    </source>
</evidence>
<dbReference type="PANTHER" id="PTHR43014">
    <property type="entry name" value="MERCURIC REDUCTASE"/>
    <property type="match status" value="1"/>
</dbReference>
<feature type="binding site" evidence="8">
    <location>
        <position position="238"/>
    </location>
    <ligand>
        <name>NAD(+)</name>
        <dbReference type="ChEBI" id="CHEBI:57540"/>
    </ligand>
</feature>
<feature type="binding site" evidence="8">
    <location>
        <begin position="215"/>
        <end position="222"/>
    </location>
    <ligand>
        <name>NAD(+)</name>
        <dbReference type="ChEBI" id="CHEBI:57540"/>
    </ligand>
</feature>
<evidence type="ECO:0000256" key="1">
    <source>
        <dbReference type="ARBA" id="ARBA00007532"/>
    </source>
</evidence>
<feature type="region of interest" description="Disordered" evidence="11">
    <location>
        <begin position="1"/>
        <end position="27"/>
    </location>
</feature>
<feature type="binding site" evidence="8">
    <location>
        <position position="343"/>
    </location>
    <ligand>
        <name>FAD</name>
        <dbReference type="ChEBI" id="CHEBI:57692"/>
    </ligand>
</feature>